<name>A0AC59ZGR7_RANTA</name>
<proteinExistence type="predicted"/>
<evidence type="ECO:0000313" key="2">
    <source>
        <dbReference type="Proteomes" id="UP001162501"/>
    </source>
</evidence>
<organism evidence="1 2">
    <name type="scientific">Rangifer tarandus platyrhynchus</name>
    <name type="common">Svalbard reindeer</name>
    <dbReference type="NCBI Taxonomy" id="3082113"/>
    <lineage>
        <taxon>Eukaryota</taxon>
        <taxon>Metazoa</taxon>
        <taxon>Chordata</taxon>
        <taxon>Craniata</taxon>
        <taxon>Vertebrata</taxon>
        <taxon>Euteleostomi</taxon>
        <taxon>Mammalia</taxon>
        <taxon>Eutheria</taxon>
        <taxon>Laurasiatheria</taxon>
        <taxon>Artiodactyla</taxon>
        <taxon>Ruminantia</taxon>
        <taxon>Pecora</taxon>
        <taxon>Cervidae</taxon>
        <taxon>Odocoileinae</taxon>
        <taxon>Rangifer</taxon>
    </lineage>
</organism>
<dbReference type="Proteomes" id="UP001162501">
    <property type="component" value="Chromosome 3"/>
</dbReference>
<evidence type="ECO:0000313" key="1">
    <source>
        <dbReference type="EMBL" id="CAN0423418.1"/>
    </source>
</evidence>
<sequence>MPRAHWLLRPELNKICFFVDSRSTNLSQPGLPLRRHYNSRDAARLALLFKRGMSASHLLPRTPGATPSLP</sequence>
<protein>
    <submittedName>
        <fullName evidence="1">Uncharacterized protein</fullName>
    </submittedName>
</protein>
<dbReference type="EMBL" id="OX596087">
    <property type="protein sequence ID" value="CAN0423418.1"/>
    <property type="molecule type" value="Genomic_DNA"/>
</dbReference>
<accession>A0AC59ZGR7</accession>
<reference evidence="1" key="2">
    <citation type="submission" date="2025-03" db="EMBL/GenBank/DDBJ databases">
        <authorList>
            <consortium name="ELIXIR-Norway"/>
            <consortium name="Elixir Norway"/>
        </authorList>
    </citation>
    <scope>NUCLEOTIDE SEQUENCE</scope>
</reference>
<gene>
    <name evidence="1" type="ORF">MRATA1EN22A_LOCUS18359</name>
</gene>
<reference evidence="1" key="1">
    <citation type="submission" date="2023-05" db="EMBL/GenBank/DDBJ databases">
        <authorList>
            <consortium name="ELIXIR-Norway"/>
        </authorList>
    </citation>
    <scope>NUCLEOTIDE SEQUENCE</scope>
</reference>